<dbReference type="EMBL" id="BAAAUV010000010">
    <property type="protein sequence ID" value="GAA3219707.1"/>
    <property type="molecule type" value="Genomic_DNA"/>
</dbReference>
<organism evidence="1 2">
    <name type="scientific">Actinocorallia longicatena</name>
    <dbReference type="NCBI Taxonomy" id="111803"/>
    <lineage>
        <taxon>Bacteria</taxon>
        <taxon>Bacillati</taxon>
        <taxon>Actinomycetota</taxon>
        <taxon>Actinomycetes</taxon>
        <taxon>Streptosporangiales</taxon>
        <taxon>Thermomonosporaceae</taxon>
        <taxon>Actinocorallia</taxon>
    </lineage>
</organism>
<dbReference type="Gene3D" id="1.10.10.10">
    <property type="entry name" value="Winged helix-like DNA-binding domain superfamily/Winged helix DNA-binding domain"/>
    <property type="match status" value="1"/>
</dbReference>
<gene>
    <name evidence="1" type="ORF">GCM10010468_43900</name>
</gene>
<evidence type="ECO:0000313" key="2">
    <source>
        <dbReference type="Proteomes" id="UP001501237"/>
    </source>
</evidence>
<dbReference type="Proteomes" id="UP001501237">
    <property type="component" value="Unassembled WGS sequence"/>
</dbReference>
<name>A0ABP6QDH4_9ACTN</name>
<sequence length="64" mass="7140">MVRIPALDHGALQTISTEAPRPSELRQRAVRMVAEVRSNYETESAAMGAVAEKLGIWSRETMRN</sequence>
<accession>A0ABP6QDH4</accession>
<protein>
    <recommendedName>
        <fullName evidence="3">Transposase</fullName>
    </recommendedName>
</protein>
<comment type="caution">
    <text evidence="1">The sequence shown here is derived from an EMBL/GenBank/DDBJ whole genome shotgun (WGS) entry which is preliminary data.</text>
</comment>
<proteinExistence type="predicted"/>
<keyword evidence="2" id="KW-1185">Reference proteome</keyword>
<evidence type="ECO:0000313" key="1">
    <source>
        <dbReference type="EMBL" id="GAA3219707.1"/>
    </source>
</evidence>
<dbReference type="InterPro" id="IPR036388">
    <property type="entry name" value="WH-like_DNA-bd_sf"/>
</dbReference>
<reference evidence="2" key="1">
    <citation type="journal article" date="2019" name="Int. J. Syst. Evol. Microbiol.">
        <title>The Global Catalogue of Microorganisms (GCM) 10K type strain sequencing project: providing services to taxonomists for standard genome sequencing and annotation.</title>
        <authorList>
            <consortium name="The Broad Institute Genomics Platform"/>
            <consortium name="The Broad Institute Genome Sequencing Center for Infectious Disease"/>
            <person name="Wu L."/>
            <person name="Ma J."/>
        </authorList>
    </citation>
    <scope>NUCLEOTIDE SEQUENCE [LARGE SCALE GENOMIC DNA]</scope>
    <source>
        <strain evidence="2">JCM 9377</strain>
    </source>
</reference>
<evidence type="ECO:0008006" key="3">
    <source>
        <dbReference type="Google" id="ProtNLM"/>
    </source>
</evidence>